<gene>
    <name evidence="2" type="ORF">CINCED_3A017363</name>
</gene>
<organism evidence="2 3">
    <name type="scientific">Cinara cedri</name>
    <dbReference type="NCBI Taxonomy" id="506608"/>
    <lineage>
        <taxon>Eukaryota</taxon>
        <taxon>Metazoa</taxon>
        <taxon>Ecdysozoa</taxon>
        <taxon>Arthropoda</taxon>
        <taxon>Hexapoda</taxon>
        <taxon>Insecta</taxon>
        <taxon>Pterygota</taxon>
        <taxon>Neoptera</taxon>
        <taxon>Paraneoptera</taxon>
        <taxon>Hemiptera</taxon>
        <taxon>Sternorrhyncha</taxon>
        <taxon>Aphidomorpha</taxon>
        <taxon>Aphidoidea</taxon>
        <taxon>Aphididae</taxon>
        <taxon>Lachninae</taxon>
        <taxon>Cinara</taxon>
    </lineage>
</organism>
<accession>A0A5E4M8Q6</accession>
<sequence>MTSPAASPQKPAIANSAASSPARQTNIVQQTPERLPTAKISPPTLVSGKWHCALRDDPAMANGSIMACMRVWRFSKLLLQTGC</sequence>
<dbReference type="Proteomes" id="UP000325440">
    <property type="component" value="Unassembled WGS sequence"/>
</dbReference>
<feature type="region of interest" description="Disordered" evidence="1">
    <location>
        <begin position="1"/>
        <end position="42"/>
    </location>
</feature>
<feature type="compositionally biased region" description="Polar residues" evidence="1">
    <location>
        <begin position="23"/>
        <end position="32"/>
    </location>
</feature>
<evidence type="ECO:0000256" key="1">
    <source>
        <dbReference type="SAM" id="MobiDB-lite"/>
    </source>
</evidence>
<dbReference type="OrthoDB" id="6577450at2759"/>
<evidence type="ECO:0000313" key="3">
    <source>
        <dbReference type="Proteomes" id="UP000325440"/>
    </source>
</evidence>
<evidence type="ECO:0000313" key="2">
    <source>
        <dbReference type="EMBL" id="VVC28593.1"/>
    </source>
</evidence>
<dbReference type="EMBL" id="CABPRJ010000482">
    <property type="protein sequence ID" value="VVC28593.1"/>
    <property type="molecule type" value="Genomic_DNA"/>
</dbReference>
<proteinExistence type="predicted"/>
<dbReference type="AlphaFoldDB" id="A0A5E4M8Q6"/>
<protein>
    <submittedName>
        <fullName evidence="2">Uncharacterized protein</fullName>
    </submittedName>
</protein>
<name>A0A5E4M8Q6_9HEMI</name>
<reference evidence="2 3" key="1">
    <citation type="submission" date="2019-08" db="EMBL/GenBank/DDBJ databases">
        <authorList>
            <person name="Alioto T."/>
            <person name="Alioto T."/>
            <person name="Gomez Garrido J."/>
        </authorList>
    </citation>
    <scope>NUCLEOTIDE SEQUENCE [LARGE SCALE GENOMIC DNA]</scope>
</reference>
<keyword evidence="3" id="KW-1185">Reference proteome</keyword>
<feature type="compositionally biased region" description="Low complexity" evidence="1">
    <location>
        <begin position="11"/>
        <end position="22"/>
    </location>
</feature>